<accession>A0A7J0D998</accession>
<name>A0A7J0D998_9ERIC</name>
<evidence type="ECO:0000256" key="2">
    <source>
        <dbReference type="ARBA" id="ARBA00022614"/>
    </source>
</evidence>
<evidence type="ECO:0000256" key="6">
    <source>
        <dbReference type="ARBA" id="ARBA00022989"/>
    </source>
</evidence>
<organism evidence="11 12">
    <name type="scientific">Actinidia rufa</name>
    <dbReference type="NCBI Taxonomy" id="165716"/>
    <lineage>
        <taxon>Eukaryota</taxon>
        <taxon>Viridiplantae</taxon>
        <taxon>Streptophyta</taxon>
        <taxon>Embryophyta</taxon>
        <taxon>Tracheophyta</taxon>
        <taxon>Spermatophyta</taxon>
        <taxon>Magnoliopsida</taxon>
        <taxon>eudicotyledons</taxon>
        <taxon>Gunneridae</taxon>
        <taxon>Pentapetalae</taxon>
        <taxon>asterids</taxon>
        <taxon>Ericales</taxon>
        <taxon>Actinidiaceae</taxon>
        <taxon>Actinidia</taxon>
    </lineage>
</organism>
<evidence type="ECO:0000256" key="4">
    <source>
        <dbReference type="ARBA" id="ARBA00022729"/>
    </source>
</evidence>
<keyword evidence="2" id="KW-0433">Leucine-rich repeat</keyword>
<sequence length="137" mass="15619">MGEKCIQLLHFSVVLLVFYGNTPAVGASSEDKIRCTEREKQALLQFKEDVKDHDSVLSSWGSEEDKRDCCKWRGVRCNNRTGHVTKIDLSSSYLSGKLLHLRAGELALRSKSTKWSIQYACVLWLFLEGYYCSSTYV</sequence>
<evidence type="ECO:0000256" key="7">
    <source>
        <dbReference type="ARBA" id="ARBA00023136"/>
    </source>
</evidence>
<keyword evidence="6" id="KW-1133">Transmembrane helix</keyword>
<evidence type="ECO:0000256" key="5">
    <source>
        <dbReference type="ARBA" id="ARBA00022737"/>
    </source>
</evidence>
<keyword evidence="3" id="KW-0812">Transmembrane</keyword>
<evidence type="ECO:0000256" key="1">
    <source>
        <dbReference type="ARBA" id="ARBA00004479"/>
    </source>
</evidence>
<feature type="domain" description="Leucine-rich repeat-containing N-terminal plant-type" evidence="10">
    <location>
        <begin position="38"/>
        <end position="78"/>
    </location>
</feature>
<dbReference type="SUPFAM" id="SSF52058">
    <property type="entry name" value="L domain-like"/>
    <property type="match status" value="1"/>
</dbReference>
<evidence type="ECO:0000259" key="10">
    <source>
        <dbReference type="Pfam" id="PF08263"/>
    </source>
</evidence>
<dbReference type="PANTHER" id="PTHR48063:SF101">
    <property type="entry name" value="LRR RECEPTOR-LIKE SERINE_THREONINE-PROTEIN KINASE FLS2"/>
    <property type="match status" value="1"/>
</dbReference>
<evidence type="ECO:0000313" key="12">
    <source>
        <dbReference type="Proteomes" id="UP000585474"/>
    </source>
</evidence>
<dbReference type="InterPro" id="IPR046956">
    <property type="entry name" value="RLP23-like"/>
</dbReference>
<keyword evidence="5" id="KW-0677">Repeat</keyword>
<dbReference type="InterPro" id="IPR032675">
    <property type="entry name" value="LRR_dom_sf"/>
</dbReference>
<keyword evidence="7" id="KW-0472">Membrane</keyword>
<dbReference type="Pfam" id="PF08263">
    <property type="entry name" value="LRRNT_2"/>
    <property type="match status" value="1"/>
</dbReference>
<evidence type="ECO:0000256" key="9">
    <source>
        <dbReference type="SAM" id="SignalP"/>
    </source>
</evidence>
<evidence type="ECO:0000313" key="11">
    <source>
        <dbReference type="EMBL" id="GFS30238.1"/>
    </source>
</evidence>
<proteinExistence type="predicted"/>
<dbReference type="Proteomes" id="UP000585474">
    <property type="component" value="Unassembled WGS sequence"/>
</dbReference>
<dbReference type="InterPro" id="IPR013210">
    <property type="entry name" value="LRR_N_plant-typ"/>
</dbReference>
<evidence type="ECO:0000256" key="3">
    <source>
        <dbReference type="ARBA" id="ARBA00022692"/>
    </source>
</evidence>
<dbReference type="OrthoDB" id="1937783at2759"/>
<gene>
    <name evidence="11" type="ORF">Acr_00g0010900</name>
</gene>
<dbReference type="AlphaFoldDB" id="A0A7J0D998"/>
<keyword evidence="8" id="KW-0325">Glycoprotein</keyword>
<feature type="chain" id="PRO_5029664873" description="Leucine-rich repeat-containing N-terminal plant-type domain-containing protein" evidence="9">
    <location>
        <begin position="28"/>
        <end position="137"/>
    </location>
</feature>
<comment type="subcellular location">
    <subcellularLocation>
        <location evidence="1">Membrane</location>
        <topology evidence="1">Single-pass type I membrane protein</topology>
    </subcellularLocation>
</comment>
<comment type="caution">
    <text evidence="11">The sequence shown here is derived from an EMBL/GenBank/DDBJ whole genome shotgun (WGS) entry which is preliminary data.</text>
</comment>
<feature type="signal peptide" evidence="9">
    <location>
        <begin position="1"/>
        <end position="27"/>
    </location>
</feature>
<reference evidence="12" key="1">
    <citation type="submission" date="2019-07" db="EMBL/GenBank/DDBJ databases">
        <title>De Novo Assembly of kiwifruit Actinidia rufa.</title>
        <authorList>
            <person name="Sugita-Konishi S."/>
            <person name="Sato K."/>
            <person name="Mori E."/>
            <person name="Abe Y."/>
            <person name="Kisaki G."/>
            <person name="Hamano K."/>
            <person name="Suezawa K."/>
            <person name="Otani M."/>
            <person name="Fukuda T."/>
            <person name="Manabe T."/>
            <person name="Gomi K."/>
            <person name="Tabuchi M."/>
            <person name="Akimitsu K."/>
            <person name="Kataoka I."/>
        </authorList>
    </citation>
    <scope>NUCLEOTIDE SEQUENCE [LARGE SCALE GENOMIC DNA]</scope>
    <source>
        <strain evidence="12">cv. Fuchu</strain>
    </source>
</reference>
<protein>
    <recommendedName>
        <fullName evidence="10">Leucine-rich repeat-containing N-terminal plant-type domain-containing protein</fullName>
    </recommendedName>
</protein>
<keyword evidence="12" id="KW-1185">Reference proteome</keyword>
<dbReference type="Gene3D" id="3.80.10.10">
    <property type="entry name" value="Ribonuclease Inhibitor"/>
    <property type="match status" value="1"/>
</dbReference>
<dbReference type="PANTHER" id="PTHR48063">
    <property type="entry name" value="LRR RECEPTOR-LIKE KINASE"/>
    <property type="match status" value="1"/>
</dbReference>
<dbReference type="GO" id="GO:0016020">
    <property type="term" value="C:membrane"/>
    <property type="evidence" value="ECO:0007669"/>
    <property type="project" value="UniProtKB-SubCell"/>
</dbReference>
<keyword evidence="4 9" id="KW-0732">Signal</keyword>
<evidence type="ECO:0000256" key="8">
    <source>
        <dbReference type="ARBA" id="ARBA00023180"/>
    </source>
</evidence>
<dbReference type="EMBL" id="BJWL01000106">
    <property type="protein sequence ID" value="GFS30238.1"/>
    <property type="molecule type" value="Genomic_DNA"/>
</dbReference>